<reference evidence="3 4" key="1">
    <citation type="journal article" date="2018" name="PLoS Genet.">
        <title>Repeat elements organise 3D genome structure and mediate transcription in the filamentous fungus Epichloe festucae.</title>
        <authorList>
            <person name="Winter D.J."/>
            <person name="Ganley A.R.D."/>
            <person name="Young C.A."/>
            <person name="Liachko I."/>
            <person name="Schardl C.L."/>
            <person name="Dupont P.Y."/>
            <person name="Berry D."/>
            <person name="Ram A."/>
            <person name="Scott B."/>
            <person name="Cox M.P."/>
        </authorList>
    </citation>
    <scope>NUCLEOTIDE SEQUENCE [LARGE SCALE GENOMIC DNA]</scope>
    <source>
        <strain evidence="3 4">Fl1</strain>
    </source>
</reference>
<keyword evidence="1" id="KW-0732">Signal</keyword>
<dbReference type="OrthoDB" id="9981847at2759"/>
<name>A0A7S9KL06_EPIFF</name>
<dbReference type="InterPro" id="IPR058773">
    <property type="entry name" value="SGL_GH162"/>
</dbReference>
<evidence type="ECO:0000313" key="4">
    <source>
        <dbReference type="Proteomes" id="UP000594364"/>
    </source>
</evidence>
<evidence type="ECO:0000256" key="1">
    <source>
        <dbReference type="SAM" id="SignalP"/>
    </source>
</evidence>
<keyword evidence="4" id="KW-1185">Reference proteome</keyword>
<accession>A0A7S9KL06</accession>
<dbReference type="AlphaFoldDB" id="A0A7S9KL06"/>
<feature type="chain" id="PRO_5034253095" description="Endo-beta-1,2-glucanase SGL domain-containing protein" evidence="1">
    <location>
        <begin position="21"/>
        <end position="534"/>
    </location>
</feature>
<evidence type="ECO:0000313" key="3">
    <source>
        <dbReference type="EMBL" id="QPG94255.1"/>
    </source>
</evidence>
<dbReference type="EMBL" id="CP031385">
    <property type="protein sequence ID" value="QPG94255.1"/>
    <property type="molecule type" value="Genomic_DNA"/>
</dbReference>
<feature type="signal peptide" evidence="1">
    <location>
        <begin position="1"/>
        <end position="20"/>
    </location>
</feature>
<sequence length="534" mass="59657">MRSLAIAQLVAAFALTATSALPPSPPQSHISREEQSRARAPKCRFAADWSQSDVLRDPSGFEWDLLFWEGNFHQNGVAYNTANGMTYDGTQLDWITGGKTKKHPFSAASKEALQIMLYTHAIAGSRGAARFLTPHDLAKAPGLAASILKTKLQTYLRFNQTHPGFGGFLPWMTTSEDELSPTWDWKNRVPALDNGELIWAVYACIHALEQSRDSSFKSLAKDWQKWFDYVKTTAVTVFYRGNGRVCAVTKLRDQTRPPKDPRQGYACEGTSYLDDPYEGELFAHLLNAFGGLPKKDKDALWQAKRAKLVKREYNMGGYGPITVQEGYWFSSHEPWKVLELPYYDVDLVKRLYHNAERARTCNSVVTKVPGLFASVNNSTNVTTDEIIGYISPAGIPSIASQKEQYHDVITPYGAWPTILFDKAVGLAWWRNMVVAKKMQNPFGSTESTRVDGKLVSALVTWDSKVLTVVALLGGVGDFVRPKMKKDGIYGEFISITKREYGRVFKNLKGEDIPLCLPKVRVPDAGLKDFTKCAA</sequence>
<proteinExistence type="predicted"/>
<protein>
    <recommendedName>
        <fullName evidence="2">Endo-beta-1,2-glucanase SGL domain-containing protein</fullName>
    </recommendedName>
</protein>
<evidence type="ECO:0000259" key="2">
    <source>
        <dbReference type="Pfam" id="PF26157"/>
    </source>
</evidence>
<organism evidence="3 4">
    <name type="scientific">Epichloe festucae (strain Fl1)</name>
    <dbReference type="NCBI Taxonomy" id="877507"/>
    <lineage>
        <taxon>Eukaryota</taxon>
        <taxon>Fungi</taxon>
        <taxon>Dikarya</taxon>
        <taxon>Ascomycota</taxon>
        <taxon>Pezizomycotina</taxon>
        <taxon>Sordariomycetes</taxon>
        <taxon>Hypocreomycetidae</taxon>
        <taxon>Hypocreales</taxon>
        <taxon>Clavicipitaceae</taxon>
        <taxon>Epichloe</taxon>
    </lineage>
</organism>
<gene>
    <name evidence="3" type="ORF">C2857_005503</name>
</gene>
<dbReference type="Pfam" id="PF26157">
    <property type="entry name" value="SGL_GH162"/>
    <property type="match status" value="1"/>
</dbReference>
<dbReference type="CDD" id="cd24165">
    <property type="entry name" value="TfSGL-like"/>
    <property type="match status" value="1"/>
</dbReference>
<dbReference type="Proteomes" id="UP000594364">
    <property type="component" value="Chromosome 1"/>
</dbReference>
<feature type="domain" description="Endo-beta-1,2-glucanase SGL" evidence="2">
    <location>
        <begin position="85"/>
        <end position="532"/>
    </location>
</feature>